<dbReference type="PANTHER" id="PTHR12526:SF630">
    <property type="entry name" value="GLYCOSYLTRANSFERASE"/>
    <property type="match status" value="1"/>
</dbReference>
<sequence>MSKILFTFPLNPIEKTSGAQTRVITLLKYFKERGMEVDFFSLTDYWGVTSDENIKAFRESGQVRNAWFYPRKPAKKNFFQYLFSYKLPKLLYNVKGAIPNHVSPYLQEKFNKILEQQQYDYIIVSYAYWADLIKDNPRIGNAITIADTHDLLAAQHQHDKGVERGIALGDELKRLSRFNQVWLCSPEENYFFSQFLKNQVKYIPTMVEEPANIKKDVPKKYDLIYVASHNPHNLAAADWFFKQVFPFVPDHVTLCVVGSISRFIPDGHKNITLVPFAEDLSEYYLQSNVVICPMLSGTGVKIKVVEAMLYGLPVVCNERGMDGLPDKNNCGCLVTQDPQEFAGYILKLLEDKAFHTAQSELSAASFSNNFAAANVYKKLDKALNYTGANKH</sequence>
<dbReference type="GO" id="GO:0016740">
    <property type="term" value="F:transferase activity"/>
    <property type="evidence" value="ECO:0007669"/>
    <property type="project" value="UniProtKB-KW"/>
</dbReference>
<dbReference type="RefSeq" id="WP_169225343.1">
    <property type="nucleotide sequence ID" value="NZ_JABBGC010000001.1"/>
</dbReference>
<dbReference type="SUPFAM" id="SSF53756">
    <property type="entry name" value="UDP-Glycosyltransferase/glycogen phosphorylase"/>
    <property type="match status" value="1"/>
</dbReference>
<gene>
    <name evidence="1" type="ORF">HHL17_14140</name>
</gene>
<evidence type="ECO:0000313" key="2">
    <source>
        <dbReference type="Proteomes" id="UP000583266"/>
    </source>
</evidence>
<evidence type="ECO:0000313" key="1">
    <source>
        <dbReference type="EMBL" id="NML38343.1"/>
    </source>
</evidence>
<organism evidence="1 2">
    <name type="scientific">Chitinophaga fulva</name>
    <dbReference type="NCBI Taxonomy" id="2728842"/>
    <lineage>
        <taxon>Bacteria</taxon>
        <taxon>Pseudomonadati</taxon>
        <taxon>Bacteroidota</taxon>
        <taxon>Chitinophagia</taxon>
        <taxon>Chitinophagales</taxon>
        <taxon>Chitinophagaceae</taxon>
        <taxon>Chitinophaga</taxon>
    </lineage>
</organism>
<keyword evidence="1" id="KW-0808">Transferase</keyword>
<name>A0A848GNH8_9BACT</name>
<dbReference type="PANTHER" id="PTHR12526">
    <property type="entry name" value="GLYCOSYLTRANSFERASE"/>
    <property type="match status" value="1"/>
</dbReference>
<dbReference type="CDD" id="cd03801">
    <property type="entry name" value="GT4_PimA-like"/>
    <property type="match status" value="1"/>
</dbReference>
<comment type="caution">
    <text evidence="1">The sequence shown here is derived from an EMBL/GenBank/DDBJ whole genome shotgun (WGS) entry which is preliminary data.</text>
</comment>
<dbReference type="Proteomes" id="UP000583266">
    <property type="component" value="Unassembled WGS sequence"/>
</dbReference>
<dbReference type="Gene3D" id="3.40.50.2000">
    <property type="entry name" value="Glycogen Phosphorylase B"/>
    <property type="match status" value="2"/>
</dbReference>
<dbReference type="AlphaFoldDB" id="A0A848GNH8"/>
<dbReference type="EMBL" id="JABBGC010000001">
    <property type="protein sequence ID" value="NML38343.1"/>
    <property type="molecule type" value="Genomic_DNA"/>
</dbReference>
<reference evidence="1 2" key="1">
    <citation type="submission" date="2020-04" db="EMBL/GenBank/DDBJ databases">
        <title>Chitinophaga sp. G-6-1-13 sp. nov., isolated from soil.</title>
        <authorList>
            <person name="Dahal R.H."/>
            <person name="Chaudhary D.K."/>
        </authorList>
    </citation>
    <scope>NUCLEOTIDE SEQUENCE [LARGE SCALE GENOMIC DNA]</scope>
    <source>
        <strain evidence="1 2">G-6-1-13</strain>
    </source>
</reference>
<dbReference type="Pfam" id="PF13692">
    <property type="entry name" value="Glyco_trans_1_4"/>
    <property type="match status" value="1"/>
</dbReference>
<accession>A0A848GNH8</accession>
<keyword evidence="2" id="KW-1185">Reference proteome</keyword>
<protein>
    <submittedName>
        <fullName evidence="1">Glycosyltransferase family 4 protein</fullName>
    </submittedName>
</protein>
<proteinExistence type="predicted"/>